<reference evidence="5" key="2">
    <citation type="submission" date="2025-08" db="UniProtKB">
        <authorList>
            <consortium name="RefSeq"/>
        </authorList>
    </citation>
    <scope>IDENTIFICATION</scope>
</reference>
<dbReference type="EC" id="2.7.7.48" evidence="1"/>
<evidence type="ECO:0000259" key="2">
    <source>
        <dbReference type="Pfam" id="PF05183"/>
    </source>
</evidence>
<gene>
    <name evidence="5" type="primary">LOC107882106</name>
</gene>
<dbReference type="GeneID" id="107882106"/>
<keyword evidence="1" id="KW-0943">RNA-mediated gene silencing</keyword>
<dbReference type="InterPro" id="IPR057596">
    <property type="entry name" value="RDRP_core"/>
</dbReference>
<feature type="domain" description="RDRP core" evidence="2">
    <location>
        <begin position="93"/>
        <end position="181"/>
    </location>
</feature>
<evidence type="ECO:0000313" key="4">
    <source>
        <dbReference type="Proteomes" id="UP000694861"/>
    </source>
</evidence>
<evidence type="ECO:0000256" key="1">
    <source>
        <dbReference type="RuleBase" id="RU363098"/>
    </source>
</evidence>
<dbReference type="InterPro" id="IPR007855">
    <property type="entry name" value="RDRP"/>
</dbReference>
<feature type="non-terminal residue" evidence="5">
    <location>
        <position position="1"/>
    </location>
</feature>
<keyword evidence="1" id="KW-0808">Transferase</keyword>
<keyword evidence="1" id="KW-0696">RNA-directed RNA polymerase</keyword>
<feature type="domain" description="RDRP helical" evidence="3">
    <location>
        <begin position="1"/>
        <end position="72"/>
    </location>
</feature>
<dbReference type="PANTHER" id="PTHR23079">
    <property type="entry name" value="RNA-DEPENDENT RNA POLYMERASE"/>
    <property type="match status" value="1"/>
</dbReference>
<dbReference type="RefSeq" id="XP_016652810.1">
    <property type="nucleotide sequence ID" value="XM_016797324.1"/>
</dbReference>
<accession>A0ABM1LZI3</accession>
<feature type="non-terminal residue" evidence="5">
    <location>
        <position position="181"/>
    </location>
</feature>
<dbReference type="InterPro" id="IPR058751">
    <property type="entry name" value="RDRP_helical"/>
</dbReference>
<proteinExistence type="inferred from homology"/>
<sequence length="181" mass="21122">YKVLFKINSLVQYGCVPGQALDVKFYKLVDPSRITIEYIECALEILFHLKVCCYKPVSWLRNQYKKHQASKRIAKTPAISLDDGLVYVHRVQITPSKVYFCGPEINHSNRLFRKYPEDVDNFLRVSFVDEDLSKMHSEDLCMRSTKQERPTRVHERILSILKNGIVIGEKKFEFLAFSSSQ</sequence>
<protein>
    <recommendedName>
        <fullName evidence="1">RNA-dependent RNA polymerase</fullName>
        <ecNumber evidence="1">2.7.7.48</ecNumber>
    </recommendedName>
</protein>
<keyword evidence="4" id="KW-1185">Reference proteome</keyword>
<keyword evidence="1" id="KW-0548">Nucleotidyltransferase</keyword>
<dbReference type="Pfam" id="PF26252">
    <property type="entry name" value="RdRP_helical"/>
    <property type="match status" value="1"/>
</dbReference>
<name>A0ABM1LZI3_PRUMU</name>
<dbReference type="Proteomes" id="UP000694861">
    <property type="component" value="Unplaced"/>
</dbReference>
<dbReference type="PANTHER" id="PTHR23079:SF1">
    <property type="entry name" value="RNA-DEPENDENT RNA POLYMERASE 1"/>
    <property type="match status" value="1"/>
</dbReference>
<comment type="function">
    <text evidence="1">Probably involved in the RNA silencing pathway and required for the generation of small interfering RNAs (siRNAs).</text>
</comment>
<evidence type="ECO:0000313" key="5">
    <source>
        <dbReference type="RefSeq" id="XP_016652810.1"/>
    </source>
</evidence>
<organism evidence="4 5">
    <name type="scientific">Prunus mume</name>
    <name type="common">Japanese apricot</name>
    <name type="synonym">Armeniaca mume</name>
    <dbReference type="NCBI Taxonomy" id="102107"/>
    <lineage>
        <taxon>Eukaryota</taxon>
        <taxon>Viridiplantae</taxon>
        <taxon>Streptophyta</taxon>
        <taxon>Embryophyta</taxon>
        <taxon>Tracheophyta</taxon>
        <taxon>Spermatophyta</taxon>
        <taxon>Magnoliopsida</taxon>
        <taxon>eudicotyledons</taxon>
        <taxon>Gunneridae</taxon>
        <taxon>Pentapetalae</taxon>
        <taxon>rosids</taxon>
        <taxon>fabids</taxon>
        <taxon>Rosales</taxon>
        <taxon>Rosaceae</taxon>
        <taxon>Amygdaloideae</taxon>
        <taxon>Amygdaleae</taxon>
        <taxon>Prunus</taxon>
    </lineage>
</organism>
<keyword evidence="1" id="KW-0694">RNA-binding</keyword>
<evidence type="ECO:0000259" key="3">
    <source>
        <dbReference type="Pfam" id="PF26252"/>
    </source>
</evidence>
<reference evidence="4" key="1">
    <citation type="journal article" date="2012" name="Nat. Commun.">
        <title>The genome of Prunus mume.</title>
        <authorList>
            <person name="Zhang Q."/>
            <person name="Chen W."/>
            <person name="Sun L."/>
            <person name="Zhao F."/>
            <person name="Huang B."/>
            <person name="Yang W."/>
            <person name="Tao Y."/>
            <person name="Wang J."/>
            <person name="Yuan Z."/>
            <person name="Fan G."/>
            <person name="Xing Z."/>
            <person name="Han C."/>
            <person name="Pan H."/>
            <person name="Zhong X."/>
            <person name="Shi W."/>
            <person name="Liang X."/>
            <person name="Du D."/>
            <person name="Sun F."/>
            <person name="Xu Z."/>
            <person name="Hao R."/>
            <person name="Lv T."/>
            <person name="Lv Y."/>
            <person name="Zheng Z."/>
            <person name="Sun M."/>
            <person name="Luo L."/>
            <person name="Cai M."/>
            <person name="Gao Y."/>
            <person name="Wang J."/>
            <person name="Yin Y."/>
            <person name="Xu X."/>
            <person name="Cheng T."/>
            <person name="Wang J."/>
        </authorList>
    </citation>
    <scope>NUCLEOTIDE SEQUENCE [LARGE SCALE GENOMIC DNA]</scope>
</reference>
<dbReference type="Pfam" id="PF05183">
    <property type="entry name" value="RdRP"/>
    <property type="match status" value="1"/>
</dbReference>
<comment type="catalytic activity">
    <reaction evidence="1">
        <text>RNA(n) + a ribonucleoside 5'-triphosphate = RNA(n+1) + diphosphate</text>
        <dbReference type="Rhea" id="RHEA:21248"/>
        <dbReference type="Rhea" id="RHEA-COMP:14527"/>
        <dbReference type="Rhea" id="RHEA-COMP:17342"/>
        <dbReference type="ChEBI" id="CHEBI:33019"/>
        <dbReference type="ChEBI" id="CHEBI:61557"/>
        <dbReference type="ChEBI" id="CHEBI:140395"/>
        <dbReference type="EC" id="2.7.7.48"/>
    </reaction>
</comment>
<comment type="similarity">
    <text evidence="1">Belongs to the RdRP family.</text>
</comment>